<comment type="caution">
    <text evidence="1">The sequence shown here is derived from an EMBL/GenBank/DDBJ whole genome shotgun (WGS) entry which is preliminary data.</text>
</comment>
<dbReference type="EMBL" id="LCBX01000013">
    <property type="protein sequence ID" value="KKS20904.1"/>
    <property type="molecule type" value="Genomic_DNA"/>
</dbReference>
<name>A0A0G0X750_UNCKA</name>
<evidence type="ECO:0000313" key="1">
    <source>
        <dbReference type="EMBL" id="KKS20904.1"/>
    </source>
</evidence>
<accession>A0A0G0X750</accession>
<evidence type="ECO:0000313" key="2">
    <source>
        <dbReference type="Proteomes" id="UP000034507"/>
    </source>
</evidence>
<dbReference type="Proteomes" id="UP000034507">
    <property type="component" value="Unassembled WGS sequence"/>
</dbReference>
<dbReference type="AlphaFoldDB" id="A0A0G0X750"/>
<gene>
    <name evidence="1" type="ORF">UU77_C0013G0019</name>
</gene>
<organism evidence="1 2">
    <name type="scientific">candidate division WWE3 bacterium GW2011_GWC1_41_7</name>
    <dbReference type="NCBI Taxonomy" id="1619119"/>
    <lineage>
        <taxon>Bacteria</taxon>
        <taxon>Katanobacteria</taxon>
    </lineage>
</organism>
<reference evidence="1 2" key="1">
    <citation type="journal article" date="2015" name="Nature">
        <title>rRNA introns, odd ribosomes, and small enigmatic genomes across a large radiation of phyla.</title>
        <authorList>
            <person name="Brown C.T."/>
            <person name="Hug L.A."/>
            <person name="Thomas B.C."/>
            <person name="Sharon I."/>
            <person name="Castelle C.J."/>
            <person name="Singh A."/>
            <person name="Wilkins M.J."/>
            <person name="Williams K.H."/>
            <person name="Banfield J.F."/>
        </authorList>
    </citation>
    <scope>NUCLEOTIDE SEQUENCE [LARGE SCALE GENOMIC DNA]</scope>
</reference>
<sequence length="56" mass="6791">MRYCKERKRNLFILVRKLSKGAKQFWTGKGWSWAKQEAVTLEERQIIRLLRKRPTG</sequence>
<proteinExistence type="predicted"/>
<protein>
    <submittedName>
        <fullName evidence="1">Uncharacterized protein</fullName>
    </submittedName>
</protein>